<feature type="transmembrane region" description="Helical" evidence="6">
    <location>
        <begin position="27"/>
        <end position="46"/>
    </location>
</feature>
<evidence type="ECO:0000313" key="9">
    <source>
        <dbReference type="Proteomes" id="UP000002212"/>
    </source>
</evidence>
<sequence>MKQPPDVRRAPERGTPDRTSLDRAARITVILLFAAWVVDYIDRLAINLALPSIGAEFDLGHTEQGMVISAFFLSYALCQIPGGLLADRFGSRRVVCWSLLIWSLFTALTGTAWAFVVLLAIRFVFGVGQGVFPAAAMKAVAERTVPHQRMTATGWAQSSNAFGAVLAPLIAAPIIALWGWRMSFFAVAGLGVLVWAAIQLWLPAALPQSADTSPRPDGSDAQGGLRTVLASWVMWRFTLMFFGYGIIVWGLNSWIPSYLQTVRGISLTGSGLLSAIPALVGGGAIIAGGKLIDRLGGRHRLIVFPAMTVCAVCILFLNRVTSLAEFVALLSLATASATLCYMPIFAIPLRTLPGALVGTGSGMINLGGQAAGFITPMVMGALVDRYSYTAAFAFLVVGAVVAGAFALGTPQRSGTFSAALSRRGPQRQPDPAPTASTEIR</sequence>
<feature type="domain" description="Major facilitator superfamily (MFS) profile" evidence="7">
    <location>
        <begin position="28"/>
        <end position="414"/>
    </location>
</feature>
<dbReference type="PANTHER" id="PTHR11662:SF399">
    <property type="entry name" value="FI19708P1-RELATED"/>
    <property type="match status" value="1"/>
</dbReference>
<dbReference type="HOGENOM" id="CLU_001265_5_1_11"/>
<dbReference type="SUPFAM" id="SSF103473">
    <property type="entry name" value="MFS general substrate transporter"/>
    <property type="match status" value="1"/>
</dbReference>
<evidence type="ECO:0000256" key="1">
    <source>
        <dbReference type="ARBA" id="ARBA00004651"/>
    </source>
</evidence>
<feature type="transmembrane region" description="Helical" evidence="6">
    <location>
        <begin position="94"/>
        <end position="115"/>
    </location>
</feature>
<feature type="transmembrane region" description="Helical" evidence="6">
    <location>
        <begin position="271"/>
        <end position="289"/>
    </location>
</feature>
<feature type="transmembrane region" description="Helical" evidence="6">
    <location>
        <begin position="66"/>
        <end position="87"/>
    </location>
</feature>
<feature type="transmembrane region" description="Helical" evidence="6">
    <location>
        <begin position="184"/>
        <end position="206"/>
    </location>
</feature>
<reference evidence="8 9" key="1">
    <citation type="submission" date="2009-03" db="EMBL/GenBank/DDBJ databases">
        <title>Comparison of the complete genome sequences of Rhodococcus erythropolis PR4 and Rhodococcus opacus B4.</title>
        <authorList>
            <person name="Takarada H."/>
            <person name="Sekine M."/>
            <person name="Hosoyama A."/>
            <person name="Yamada R."/>
            <person name="Fujisawa T."/>
            <person name="Omata S."/>
            <person name="Shimizu A."/>
            <person name="Tsukatani N."/>
            <person name="Tanikawa S."/>
            <person name="Fujita N."/>
            <person name="Harayama S."/>
        </authorList>
    </citation>
    <scope>NUCLEOTIDE SEQUENCE [LARGE SCALE GENOMIC DNA]</scope>
    <source>
        <strain evidence="8 9">B4</strain>
    </source>
</reference>
<gene>
    <name evidence="8" type="ordered locus">ROP_26340</name>
</gene>
<dbReference type="GO" id="GO:0005886">
    <property type="term" value="C:plasma membrane"/>
    <property type="evidence" value="ECO:0007669"/>
    <property type="project" value="UniProtKB-SubCell"/>
</dbReference>
<dbReference type="InterPro" id="IPR050382">
    <property type="entry name" value="MFS_Na/Anion_cotransporter"/>
</dbReference>
<dbReference type="Pfam" id="PF07690">
    <property type="entry name" value="MFS_1"/>
    <property type="match status" value="1"/>
</dbReference>
<name>C1B433_RHOOB</name>
<dbReference type="KEGG" id="rop:ROP_26340"/>
<dbReference type="Proteomes" id="UP000002212">
    <property type="component" value="Chromosome"/>
</dbReference>
<dbReference type="CDD" id="cd17319">
    <property type="entry name" value="MFS_ExuT_GudP_like"/>
    <property type="match status" value="1"/>
</dbReference>
<feature type="transmembrane region" description="Helical" evidence="6">
    <location>
        <begin position="386"/>
        <end position="407"/>
    </location>
</feature>
<dbReference type="Gene3D" id="1.20.1250.20">
    <property type="entry name" value="MFS general substrate transporter like domains"/>
    <property type="match status" value="2"/>
</dbReference>
<dbReference type="InterPro" id="IPR020846">
    <property type="entry name" value="MFS_dom"/>
</dbReference>
<dbReference type="RefSeq" id="WP_012689837.1">
    <property type="nucleotide sequence ID" value="NC_012522.1"/>
</dbReference>
<dbReference type="EMBL" id="AP011115">
    <property type="protein sequence ID" value="BAH50881.1"/>
    <property type="molecule type" value="Genomic_DNA"/>
</dbReference>
<organism evidence="8 9">
    <name type="scientific">Rhodococcus opacus (strain B4)</name>
    <dbReference type="NCBI Taxonomy" id="632772"/>
    <lineage>
        <taxon>Bacteria</taxon>
        <taxon>Bacillati</taxon>
        <taxon>Actinomycetota</taxon>
        <taxon>Actinomycetes</taxon>
        <taxon>Mycobacteriales</taxon>
        <taxon>Nocardiaceae</taxon>
        <taxon>Rhodococcus</taxon>
    </lineage>
</organism>
<dbReference type="PROSITE" id="PS50850">
    <property type="entry name" value="MFS"/>
    <property type="match status" value="1"/>
</dbReference>
<dbReference type="InterPro" id="IPR036259">
    <property type="entry name" value="MFS_trans_sf"/>
</dbReference>
<feature type="transmembrane region" description="Helical" evidence="6">
    <location>
        <begin position="326"/>
        <end position="347"/>
    </location>
</feature>
<dbReference type="GO" id="GO:0022857">
    <property type="term" value="F:transmembrane transporter activity"/>
    <property type="evidence" value="ECO:0007669"/>
    <property type="project" value="InterPro"/>
</dbReference>
<feature type="transmembrane region" description="Helical" evidence="6">
    <location>
        <begin position="227"/>
        <end position="251"/>
    </location>
</feature>
<protein>
    <submittedName>
        <fullName evidence="8">Putative MFS transporter</fullName>
    </submittedName>
</protein>
<evidence type="ECO:0000256" key="2">
    <source>
        <dbReference type="ARBA" id="ARBA00022692"/>
    </source>
</evidence>
<evidence type="ECO:0000259" key="7">
    <source>
        <dbReference type="PROSITE" id="PS50850"/>
    </source>
</evidence>
<accession>C1B433</accession>
<dbReference type="STRING" id="632772.ROP_26340"/>
<evidence type="ECO:0000256" key="4">
    <source>
        <dbReference type="ARBA" id="ARBA00023136"/>
    </source>
</evidence>
<dbReference type="PANTHER" id="PTHR11662">
    <property type="entry name" value="SOLUTE CARRIER FAMILY 17"/>
    <property type="match status" value="1"/>
</dbReference>
<comment type="subcellular location">
    <subcellularLocation>
        <location evidence="1">Cell membrane</location>
        <topology evidence="1">Multi-pass membrane protein</topology>
    </subcellularLocation>
</comment>
<feature type="region of interest" description="Disordered" evidence="5">
    <location>
        <begin position="416"/>
        <end position="440"/>
    </location>
</feature>
<dbReference type="PATRIC" id="fig|632772.20.peg.2755"/>
<keyword evidence="4 6" id="KW-0472">Membrane</keyword>
<dbReference type="PRINTS" id="PR01036">
    <property type="entry name" value="TCRTETB"/>
</dbReference>
<dbReference type="InterPro" id="IPR011701">
    <property type="entry name" value="MFS"/>
</dbReference>
<feature type="transmembrane region" description="Helical" evidence="6">
    <location>
        <begin position="301"/>
        <end position="320"/>
    </location>
</feature>
<evidence type="ECO:0000256" key="3">
    <source>
        <dbReference type="ARBA" id="ARBA00022989"/>
    </source>
</evidence>
<dbReference type="AlphaFoldDB" id="C1B433"/>
<evidence type="ECO:0000313" key="8">
    <source>
        <dbReference type="EMBL" id="BAH50881.1"/>
    </source>
</evidence>
<keyword evidence="2 6" id="KW-0812">Transmembrane</keyword>
<evidence type="ECO:0000256" key="5">
    <source>
        <dbReference type="SAM" id="MobiDB-lite"/>
    </source>
</evidence>
<keyword evidence="3 6" id="KW-1133">Transmembrane helix</keyword>
<feature type="transmembrane region" description="Helical" evidence="6">
    <location>
        <begin position="161"/>
        <end position="178"/>
    </location>
</feature>
<proteinExistence type="predicted"/>
<evidence type="ECO:0000256" key="6">
    <source>
        <dbReference type="SAM" id="Phobius"/>
    </source>
</evidence>